<evidence type="ECO:0000256" key="13">
    <source>
        <dbReference type="ARBA" id="ARBA00023237"/>
    </source>
</evidence>
<keyword evidence="7 16" id="KW-0732">Signal</keyword>
<dbReference type="InterPro" id="IPR012910">
    <property type="entry name" value="Plug_dom"/>
</dbReference>
<keyword evidence="13 14" id="KW-0998">Cell outer membrane</keyword>
<evidence type="ECO:0000256" key="9">
    <source>
        <dbReference type="ARBA" id="ARBA00023065"/>
    </source>
</evidence>
<dbReference type="Gene3D" id="2.40.170.20">
    <property type="entry name" value="TonB-dependent receptor, beta-barrel domain"/>
    <property type="match status" value="1"/>
</dbReference>
<keyword evidence="12 18" id="KW-0675">Receptor</keyword>
<dbReference type="EMBL" id="JAOCKX010000018">
    <property type="protein sequence ID" value="MDH2132199.1"/>
    <property type="molecule type" value="Genomic_DNA"/>
</dbReference>
<comment type="caution">
    <text evidence="18">The sequence shown here is derived from an EMBL/GenBank/DDBJ whole genome shotgun (WGS) entry which is preliminary data.</text>
</comment>
<protein>
    <submittedName>
        <fullName evidence="18">TonB-dependent siderophore receptor</fullName>
    </submittedName>
</protein>
<accession>A0AA42WYM6</accession>
<evidence type="ECO:0000256" key="3">
    <source>
        <dbReference type="ARBA" id="ARBA00022448"/>
    </source>
</evidence>
<evidence type="ECO:0000256" key="4">
    <source>
        <dbReference type="ARBA" id="ARBA00022452"/>
    </source>
</evidence>
<evidence type="ECO:0000313" key="19">
    <source>
        <dbReference type="Proteomes" id="UP001162318"/>
    </source>
</evidence>
<keyword evidence="8" id="KW-0408">Iron</keyword>
<dbReference type="PANTHER" id="PTHR32552:SF74">
    <property type="entry name" value="HYDROXAMATE SIDEROPHORE RECEPTOR FHUE"/>
    <property type="match status" value="1"/>
</dbReference>
<organism evidence="18 19">
    <name type="scientific">Sphingobium yanoikuyae</name>
    <name type="common">Sphingomonas yanoikuyae</name>
    <dbReference type="NCBI Taxonomy" id="13690"/>
    <lineage>
        <taxon>Bacteria</taxon>
        <taxon>Pseudomonadati</taxon>
        <taxon>Pseudomonadota</taxon>
        <taxon>Alphaproteobacteria</taxon>
        <taxon>Sphingomonadales</taxon>
        <taxon>Sphingomonadaceae</taxon>
        <taxon>Sphingobium</taxon>
    </lineage>
</organism>
<evidence type="ECO:0000256" key="15">
    <source>
        <dbReference type="RuleBase" id="RU003357"/>
    </source>
</evidence>
<dbReference type="GO" id="GO:0009279">
    <property type="term" value="C:cell outer membrane"/>
    <property type="evidence" value="ECO:0007669"/>
    <property type="project" value="UniProtKB-SubCell"/>
</dbReference>
<dbReference type="RefSeq" id="WP_279727847.1">
    <property type="nucleotide sequence ID" value="NZ_JAOCKX010000018.1"/>
</dbReference>
<keyword evidence="11 14" id="KW-0472">Membrane</keyword>
<evidence type="ECO:0000256" key="8">
    <source>
        <dbReference type="ARBA" id="ARBA00023004"/>
    </source>
</evidence>
<dbReference type="InterPro" id="IPR037066">
    <property type="entry name" value="Plug_dom_sf"/>
</dbReference>
<evidence type="ECO:0000256" key="14">
    <source>
        <dbReference type="PROSITE-ProRule" id="PRU01360"/>
    </source>
</evidence>
<name>A0AA42WYM6_SPHYA</name>
<gene>
    <name evidence="18" type="ORF">N5J77_13790</name>
</gene>
<keyword evidence="3 14" id="KW-0813">Transport</keyword>
<feature type="chain" id="PRO_5041269771" evidence="16">
    <location>
        <begin position="37"/>
        <end position="817"/>
    </location>
</feature>
<proteinExistence type="inferred from homology"/>
<evidence type="ECO:0000256" key="2">
    <source>
        <dbReference type="ARBA" id="ARBA00009810"/>
    </source>
</evidence>
<dbReference type="InterPro" id="IPR011662">
    <property type="entry name" value="Secretin/TonB_short_N"/>
</dbReference>
<dbReference type="SUPFAM" id="SSF56935">
    <property type="entry name" value="Porins"/>
    <property type="match status" value="1"/>
</dbReference>
<dbReference type="InterPro" id="IPR036942">
    <property type="entry name" value="Beta-barrel_TonB_sf"/>
</dbReference>
<dbReference type="GO" id="GO:0015344">
    <property type="term" value="F:siderophore uptake transmembrane transporter activity"/>
    <property type="evidence" value="ECO:0007669"/>
    <property type="project" value="TreeGrafter"/>
</dbReference>
<dbReference type="NCBIfam" id="TIGR01783">
    <property type="entry name" value="TonB-siderophor"/>
    <property type="match status" value="1"/>
</dbReference>
<evidence type="ECO:0000256" key="10">
    <source>
        <dbReference type="ARBA" id="ARBA00023077"/>
    </source>
</evidence>
<dbReference type="Pfam" id="PF07660">
    <property type="entry name" value="STN"/>
    <property type="match status" value="1"/>
</dbReference>
<evidence type="ECO:0000256" key="5">
    <source>
        <dbReference type="ARBA" id="ARBA00022496"/>
    </source>
</evidence>
<comment type="subcellular location">
    <subcellularLocation>
        <location evidence="1 14">Cell outer membrane</location>
        <topology evidence="1 14">Multi-pass membrane protein</topology>
    </subcellularLocation>
</comment>
<keyword evidence="10 15" id="KW-0798">TonB box</keyword>
<keyword evidence="5" id="KW-0410">Iron transport</keyword>
<sequence>MFGGNSHKMVAGTKALGLLLLASASATMTLAPSAQAQSAGQRSFNIAAQPLTEAIMQFGRQSGLQVTADTRLVAGKTGAAVSGNHAPAEALSMLLAGTGLTFRFTSRTTAILEPAPHASVDAVQLGPVRVEGAQGAGLVASSDPGATEGTGSYAPTKVTVGKSAQSLREIPQSVSVITRKRMDDQNMTTVSEALDQVTGVRSFGYERQEQYIIRGYAANTQYNGVPQQEGSDKASSNTDDLAFFDRIEVRRGPSGLLTGSGEPGGTINYVRKRPTDVLAIAGLASIGSWDRYRGEIDVGGPVTASGNLRARIVGVYQDEDKYYDVGFNKDRGIYGVVEYDLTPRTTIGVSGIYSQRKFINSFGLPLYDDNSVPARGSFTGSDATSRQRSRELFVDLSHDFGGDWSFKAAYSLRRMDYGGYSVFPGDAIDRETGLVPSLSAGRVEQETKWHSFDAHVTGPLHLFGRTHDLTFGVNRSRYDFIGGTKFVNPGAWDVLNDHDLSAIIDENITYRYETVTAQTGFYGSARIRLADPLTIVLGGRLTNFKIKDRDVVPEVTPWIDSSAKSSGRFTPYAGVVLDVTDQLTLYASYTDTFVPQTAQDVNNRTLAPRVGWQMETGVKGSFFNDALNASVALFRIHDSNRAIVDEVNVGCGGTIDGTCSRAAGKVRSQGVEVDIGGSPLPGWDITLGYTYNQQKYLSDTDPTNVGQRFLPAQSPEQMFKLWTQFDLGKAGVQGWASGLNIGGGVQAQSNMYTDLVRQNAYAIANAKAGYRVSENWDLSLVVNNLFDRTYLRIPGYAIFYNIYGEPRNFRLALRGKI</sequence>
<dbReference type="Pfam" id="PF00593">
    <property type="entry name" value="TonB_dep_Rec_b-barrel"/>
    <property type="match status" value="1"/>
</dbReference>
<evidence type="ECO:0000256" key="16">
    <source>
        <dbReference type="SAM" id="SignalP"/>
    </source>
</evidence>
<dbReference type="PROSITE" id="PS52016">
    <property type="entry name" value="TONB_DEPENDENT_REC_3"/>
    <property type="match status" value="1"/>
</dbReference>
<dbReference type="SMART" id="SM00965">
    <property type="entry name" value="STN"/>
    <property type="match status" value="1"/>
</dbReference>
<dbReference type="Gene3D" id="2.170.130.10">
    <property type="entry name" value="TonB-dependent receptor, plug domain"/>
    <property type="match status" value="1"/>
</dbReference>
<keyword evidence="4 14" id="KW-1134">Transmembrane beta strand</keyword>
<keyword evidence="6 14" id="KW-0812">Transmembrane</keyword>
<dbReference type="GO" id="GO:0038023">
    <property type="term" value="F:signaling receptor activity"/>
    <property type="evidence" value="ECO:0007669"/>
    <property type="project" value="InterPro"/>
</dbReference>
<keyword evidence="9" id="KW-0406">Ion transport</keyword>
<feature type="signal peptide" evidence="16">
    <location>
        <begin position="1"/>
        <end position="36"/>
    </location>
</feature>
<comment type="similarity">
    <text evidence="2 14 15">Belongs to the TonB-dependent receptor family.</text>
</comment>
<dbReference type="Proteomes" id="UP001162318">
    <property type="component" value="Unassembled WGS sequence"/>
</dbReference>
<dbReference type="InterPro" id="IPR039426">
    <property type="entry name" value="TonB-dep_rcpt-like"/>
</dbReference>
<reference evidence="18" key="1">
    <citation type="submission" date="2022-09" db="EMBL/GenBank/DDBJ databases">
        <title>Intensive care unit water sources are persistently colonized with multi-drug resistant bacteria and are the site of extensive horizontal gene transfer of antibiotic resistance genes.</title>
        <authorList>
            <person name="Diorio-Toth L."/>
        </authorList>
    </citation>
    <scope>NUCLEOTIDE SEQUENCE</scope>
    <source>
        <strain evidence="18">GD03659</strain>
    </source>
</reference>
<evidence type="ECO:0000313" key="18">
    <source>
        <dbReference type="EMBL" id="MDH2132199.1"/>
    </source>
</evidence>
<dbReference type="AlphaFoldDB" id="A0AA42WYM6"/>
<dbReference type="Gene3D" id="3.55.50.30">
    <property type="match status" value="1"/>
</dbReference>
<evidence type="ECO:0000259" key="17">
    <source>
        <dbReference type="SMART" id="SM00965"/>
    </source>
</evidence>
<dbReference type="InterPro" id="IPR010105">
    <property type="entry name" value="TonB_sidphr_rcpt"/>
</dbReference>
<evidence type="ECO:0000256" key="1">
    <source>
        <dbReference type="ARBA" id="ARBA00004571"/>
    </source>
</evidence>
<feature type="domain" description="Secretin/TonB short N-terminal" evidence="17">
    <location>
        <begin position="64"/>
        <end position="115"/>
    </location>
</feature>
<dbReference type="FunFam" id="2.170.130.10:FF:000010">
    <property type="entry name" value="Ferripyoverdine receptor"/>
    <property type="match status" value="1"/>
</dbReference>
<evidence type="ECO:0000256" key="7">
    <source>
        <dbReference type="ARBA" id="ARBA00022729"/>
    </source>
</evidence>
<dbReference type="PANTHER" id="PTHR32552">
    <property type="entry name" value="FERRICHROME IRON RECEPTOR-RELATED"/>
    <property type="match status" value="1"/>
</dbReference>
<dbReference type="GO" id="GO:0015891">
    <property type="term" value="P:siderophore transport"/>
    <property type="evidence" value="ECO:0007669"/>
    <property type="project" value="InterPro"/>
</dbReference>
<dbReference type="Pfam" id="PF07715">
    <property type="entry name" value="Plug"/>
    <property type="match status" value="1"/>
</dbReference>
<evidence type="ECO:0000256" key="12">
    <source>
        <dbReference type="ARBA" id="ARBA00023170"/>
    </source>
</evidence>
<dbReference type="CDD" id="cd01347">
    <property type="entry name" value="ligand_gated_channel"/>
    <property type="match status" value="1"/>
</dbReference>
<evidence type="ECO:0000256" key="6">
    <source>
        <dbReference type="ARBA" id="ARBA00022692"/>
    </source>
</evidence>
<evidence type="ECO:0000256" key="11">
    <source>
        <dbReference type="ARBA" id="ARBA00023136"/>
    </source>
</evidence>
<dbReference type="InterPro" id="IPR000531">
    <property type="entry name" value="Beta-barrel_TonB"/>
</dbReference>